<accession>A0A5S6QSS8</accession>
<evidence type="ECO:0000313" key="3">
    <source>
        <dbReference type="WBParaSite" id="TMUE_2000009957.1"/>
    </source>
</evidence>
<reference evidence="3" key="1">
    <citation type="submission" date="2019-12" db="UniProtKB">
        <authorList>
            <consortium name="WormBaseParasite"/>
        </authorList>
    </citation>
    <scope>IDENTIFICATION</scope>
</reference>
<keyword evidence="2" id="KW-1185">Reference proteome</keyword>
<dbReference type="AlphaFoldDB" id="A0A5S6QSS8"/>
<organism evidence="2 3">
    <name type="scientific">Trichuris muris</name>
    <name type="common">Mouse whipworm</name>
    <dbReference type="NCBI Taxonomy" id="70415"/>
    <lineage>
        <taxon>Eukaryota</taxon>
        <taxon>Metazoa</taxon>
        <taxon>Ecdysozoa</taxon>
        <taxon>Nematoda</taxon>
        <taxon>Enoplea</taxon>
        <taxon>Dorylaimia</taxon>
        <taxon>Trichinellida</taxon>
        <taxon>Trichuridae</taxon>
        <taxon>Trichuris</taxon>
    </lineage>
</organism>
<sequence length="189" mass="20763">MPIRLACAPGRIGRMRRTHLSPSSLLRGGTHWGDGASSEQQRSGKRAFQANRFFLRASFAASGAGVRAAVVAKKIGSLHQLAEAFVLLCSSACRRMRSERAPNEAASDCAPPPALTIQVKSIFAFPFEISFLIYPFVREREPFEPTKVPKYIVPVSTIRHWRFRLAATLAPQVATSLRSRSPGSLINKS</sequence>
<feature type="region of interest" description="Disordered" evidence="1">
    <location>
        <begin position="18"/>
        <end position="41"/>
    </location>
</feature>
<evidence type="ECO:0000313" key="2">
    <source>
        <dbReference type="Proteomes" id="UP000046395"/>
    </source>
</evidence>
<proteinExistence type="predicted"/>
<dbReference type="WBParaSite" id="TMUE_2000009957.1">
    <property type="protein sequence ID" value="TMUE_2000009957.1"/>
    <property type="gene ID" value="WBGene00289274"/>
</dbReference>
<evidence type="ECO:0000256" key="1">
    <source>
        <dbReference type="SAM" id="MobiDB-lite"/>
    </source>
</evidence>
<name>A0A5S6QSS8_TRIMR</name>
<protein>
    <submittedName>
        <fullName evidence="3">Uncharacterized protein</fullName>
    </submittedName>
</protein>
<dbReference type="Proteomes" id="UP000046395">
    <property type="component" value="Unassembled WGS sequence"/>
</dbReference>